<dbReference type="Pfam" id="PF22513">
    <property type="entry name" value="FitA-like_RHH"/>
    <property type="match status" value="1"/>
</dbReference>
<dbReference type="GO" id="GO:0006355">
    <property type="term" value="P:regulation of DNA-templated transcription"/>
    <property type="evidence" value="ECO:0007669"/>
    <property type="project" value="InterPro"/>
</dbReference>
<feature type="domain" description="Antitoxin FitA-like ribbon-helix-helix" evidence="1">
    <location>
        <begin position="3"/>
        <end position="38"/>
    </location>
</feature>
<sequence length="76" mass="8304">MSTLQVRDVPDDVKQILKVRAAAAGQSLSEYVLHELQELTGRPTLAELSARIEARGTYAPTRSAADVLADERAARR</sequence>
<protein>
    <recommendedName>
        <fullName evidence="1">Antitoxin FitA-like ribbon-helix-helix domain-containing protein</fullName>
    </recommendedName>
</protein>
<dbReference type="SUPFAM" id="SSF47598">
    <property type="entry name" value="Ribbon-helix-helix"/>
    <property type="match status" value="1"/>
</dbReference>
<dbReference type="OrthoDB" id="7107936at2"/>
<dbReference type="AlphaFoldDB" id="A0A2A9EYX1"/>
<evidence type="ECO:0000313" key="3">
    <source>
        <dbReference type="Proteomes" id="UP000224130"/>
    </source>
</evidence>
<dbReference type="Gene3D" id="6.10.180.10">
    <property type="entry name" value="Antitoxin ParD"/>
    <property type="match status" value="1"/>
</dbReference>
<dbReference type="InterPro" id="IPR038296">
    <property type="entry name" value="ParD_sf"/>
</dbReference>
<evidence type="ECO:0000259" key="1">
    <source>
        <dbReference type="Pfam" id="PF22513"/>
    </source>
</evidence>
<reference evidence="2 3" key="1">
    <citation type="submission" date="2017-10" db="EMBL/GenBank/DDBJ databases">
        <title>Sequencing the genomes of 1000 actinobacteria strains.</title>
        <authorList>
            <person name="Klenk H.-P."/>
        </authorList>
    </citation>
    <scope>NUCLEOTIDE SEQUENCE [LARGE SCALE GENOMIC DNA]</scope>
    <source>
        <strain evidence="2 3">DSM 21863</strain>
    </source>
</reference>
<gene>
    <name evidence="2" type="ORF">ATJ88_2137</name>
</gene>
<dbReference type="InterPro" id="IPR053853">
    <property type="entry name" value="FitA-like_RHH"/>
</dbReference>
<evidence type="ECO:0000313" key="2">
    <source>
        <dbReference type="EMBL" id="PFG43440.1"/>
    </source>
</evidence>
<dbReference type="Proteomes" id="UP000224130">
    <property type="component" value="Unassembled WGS sequence"/>
</dbReference>
<proteinExistence type="predicted"/>
<dbReference type="RefSeq" id="WP_098465276.1">
    <property type="nucleotide sequence ID" value="NZ_PDJJ01000001.1"/>
</dbReference>
<accession>A0A2A9EYX1</accession>
<comment type="caution">
    <text evidence="2">The sequence shown here is derived from an EMBL/GenBank/DDBJ whole genome shotgun (WGS) entry which is preliminary data.</text>
</comment>
<dbReference type="InterPro" id="IPR010985">
    <property type="entry name" value="Ribbon_hlx_hlx"/>
</dbReference>
<organism evidence="2 3">
    <name type="scientific">Isoptericola jiangsuensis</name>
    <dbReference type="NCBI Taxonomy" id="548579"/>
    <lineage>
        <taxon>Bacteria</taxon>
        <taxon>Bacillati</taxon>
        <taxon>Actinomycetota</taxon>
        <taxon>Actinomycetes</taxon>
        <taxon>Micrococcales</taxon>
        <taxon>Promicromonosporaceae</taxon>
        <taxon>Isoptericola</taxon>
    </lineage>
</organism>
<name>A0A2A9EYX1_9MICO</name>
<keyword evidence="3" id="KW-1185">Reference proteome</keyword>
<dbReference type="EMBL" id="PDJJ01000001">
    <property type="protein sequence ID" value="PFG43440.1"/>
    <property type="molecule type" value="Genomic_DNA"/>
</dbReference>